<dbReference type="Pfam" id="PF04205">
    <property type="entry name" value="FMN_bind"/>
    <property type="match status" value="1"/>
</dbReference>
<feature type="transmembrane region" description="Helical" evidence="1">
    <location>
        <begin position="178"/>
        <end position="196"/>
    </location>
</feature>
<dbReference type="Proteomes" id="UP000507962">
    <property type="component" value="Unassembled WGS sequence"/>
</dbReference>
<dbReference type="AlphaFoldDB" id="A0A4U8YMZ3"/>
<keyword evidence="1" id="KW-1133">Transmembrane helix</keyword>
<sequence>MQKQHMERAAAILSLLVLILAWAGGRARLQESATAHIQNISNSFTNISQVSDHLYRADQRNAQKAPLHIALASRPSYGGPLKVALAADEEGTIRHVAILSSTDTATYLAKVVENGLLDPFPGNKLDKLPDVDAVSGATISSTAILEGIRKAAARIAAARKGEPMPAQGAPGPVNRKEIMKSMAIVLLFGCALIVAGRRFPWSKKKGRAALLTVSTLLLGVLYSTQFSLATVHLLISGGWTQGLASYAALVCLILAIAVFFLTRKNLYCAILCPFGAVQEGLGRITGCSPPRRAPWMTWSARLVALAALCAALFFRNPSQASFEPFGMAFNFTGSDALFAMTLAVVIGSLMVKRPWCRLFCPVTALFDYVGFVRSQWRRRAVQDIHPKEAP</sequence>
<feature type="domain" description="FMN-binding" evidence="2">
    <location>
        <begin position="76"/>
        <end position="155"/>
    </location>
</feature>
<evidence type="ECO:0000313" key="4">
    <source>
        <dbReference type="Proteomes" id="UP000507962"/>
    </source>
</evidence>
<feature type="transmembrane region" description="Helical" evidence="1">
    <location>
        <begin position="298"/>
        <end position="315"/>
    </location>
</feature>
<dbReference type="RefSeq" id="WP_180141949.1">
    <property type="nucleotide sequence ID" value="NZ_CAADHO010000005.1"/>
</dbReference>
<name>A0A4U8YMZ3_9BACT</name>
<feature type="transmembrane region" description="Helical" evidence="1">
    <location>
        <begin position="208"/>
        <end position="231"/>
    </location>
</feature>
<proteinExistence type="predicted"/>
<feature type="transmembrane region" description="Helical" evidence="1">
    <location>
        <begin position="327"/>
        <end position="351"/>
    </location>
</feature>
<keyword evidence="1" id="KW-0472">Membrane</keyword>
<dbReference type="GO" id="GO:0010181">
    <property type="term" value="F:FMN binding"/>
    <property type="evidence" value="ECO:0007669"/>
    <property type="project" value="InterPro"/>
</dbReference>
<dbReference type="GO" id="GO:0016020">
    <property type="term" value="C:membrane"/>
    <property type="evidence" value="ECO:0007669"/>
    <property type="project" value="InterPro"/>
</dbReference>
<gene>
    <name evidence="3" type="ORF">MSL71_30920</name>
</gene>
<protein>
    <submittedName>
        <fullName evidence="3">Fmn-binding</fullName>
    </submittedName>
</protein>
<reference evidence="3 4" key="1">
    <citation type="submission" date="2019-03" db="EMBL/GenBank/DDBJ databases">
        <authorList>
            <person name="Nijsse B."/>
        </authorList>
    </citation>
    <scope>NUCLEOTIDE SEQUENCE [LARGE SCALE GENOMIC DNA]</scope>
    <source>
        <strain evidence="3">Desulfoluna butyratoxydans MSL71</strain>
    </source>
</reference>
<keyword evidence="4" id="KW-1185">Reference proteome</keyword>
<dbReference type="Pfam" id="PF12801">
    <property type="entry name" value="Fer4_5"/>
    <property type="match status" value="2"/>
</dbReference>
<evidence type="ECO:0000256" key="1">
    <source>
        <dbReference type="SAM" id="Phobius"/>
    </source>
</evidence>
<dbReference type="EMBL" id="CAADHO010000005">
    <property type="protein sequence ID" value="VFQ45435.1"/>
    <property type="molecule type" value="Genomic_DNA"/>
</dbReference>
<feature type="transmembrane region" description="Helical" evidence="1">
    <location>
        <begin position="243"/>
        <end position="261"/>
    </location>
</feature>
<dbReference type="SMART" id="SM00900">
    <property type="entry name" value="FMN_bind"/>
    <property type="match status" value="1"/>
</dbReference>
<dbReference type="InterPro" id="IPR007329">
    <property type="entry name" value="FMN-bd"/>
</dbReference>
<keyword evidence="1" id="KW-0812">Transmembrane</keyword>
<accession>A0A4U8YMZ3</accession>
<evidence type="ECO:0000313" key="3">
    <source>
        <dbReference type="EMBL" id="VFQ45435.1"/>
    </source>
</evidence>
<evidence type="ECO:0000259" key="2">
    <source>
        <dbReference type="SMART" id="SM00900"/>
    </source>
</evidence>
<dbReference type="InterPro" id="IPR017896">
    <property type="entry name" value="4Fe4S_Fe-S-bd"/>
</dbReference>
<organism evidence="3 4">
    <name type="scientific">Desulfoluna butyratoxydans</name>
    <dbReference type="NCBI Taxonomy" id="231438"/>
    <lineage>
        <taxon>Bacteria</taxon>
        <taxon>Pseudomonadati</taxon>
        <taxon>Thermodesulfobacteriota</taxon>
        <taxon>Desulfobacteria</taxon>
        <taxon>Desulfobacterales</taxon>
        <taxon>Desulfolunaceae</taxon>
        <taxon>Desulfoluna</taxon>
    </lineage>
</organism>